<dbReference type="PANTHER" id="PTHR23345:SF8">
    <property type="entry name" value="VITELLOGENIN-3-RELATED"/>
    <property type="match status" value="1"/>
</dbReference>
<dbReference type="SUPFAM" id="SSF56968">
    <property type="entry name" value="Lipovitellin-phosvitin complex, beta-sheet shell regions"/>
    <property type="match status" value="2"/>
</dbReference>
<feature type="disulfide bond" evidence="6">
    <location>
        <begin position="218"/>
        <end position="221"/>
    </location>
</feature>
<keyword evidence="11" id="KW-1185">Reference proteome</keyword>
<comment type="caution">
    <text evidence="6">Lacks conserved residue(s) required for the propagation of feature annotation.</text>
</comment>
<dbReference type="SMART" id="SM01169">
    <property type="entry name" value="DUF1943"/>
    <property type="match status" value="1"/>
</dbReference>
<feature type="signal peptide" evidence="7">
    <location>
        <begin position="1"/>
        <end position="19"/>
    </location>
</feature>
<reference evidence="10 11" key="1">
    <citation type="submission" date="2013-11" db="EMBL/GenBank/DDBJ databases">
        <title>Draft genome of the bovine lungworm Dictyocaulus viviparus.</title>
        <authorList>
            <person name="Mitreva M."/>
        </authorList>
    </citation>
    <scope>NUCLEOTIDE SEQUENCE [LARGE SCALE GENOMIC DNA]</scope>
    <source>
        <strain evidence="10 11">HannoverDv2000</strain>
    </source>
</reference>
<proteinExistence type="predicted"/>
<dbReference type="Gene3D" id="2.20.80.10">
    <property type="entry name" value="Lipovitellin-phosvitin complex, chain A, domain 4"/>
    <property type="match status" value="1"/>
</dbReference>
<dbReference type="InterPro" id="IPR001747">
    <property type="entry name" value="Vitellogenin_N"/>
</dbReference>
<feature type="chain" id="PRO_5002335612" evidence="7">
    <location>
        <begin position="20"/>
        <end position="1361"/>
    </location>
</feature>
<dbReference type="InterPro" id="IPR001846">
    <property type="entry name" value="VWF_type-D"/>
</dbReference>
<evidence type="ECO:0000256" key="5">
    <source>
        <dbReference type="ARBA" id="ARBA00023157"/>
    </source>
</evidence>
<evidence type="ECO:0000256" key="2">
    <source>
        <dbReference type="ARBA" id="ARBA00022525"/>
    </source>
</evidence>
<dbReference type="FunFam" id="1.25.10.20:FF:000003">
    <property type="entry name" value="Vitellogenin C"/>
    <property type="match status" value="1"/>
</dbReference>
<feature type="domain" description="VWFD" evidence="9">
    <location>
        <begin position="1307"/>
        <end position="1361"/>
    </location>
</feature>
<dbReference type="GO" id="GO:0045735">
    <property type="term" value="F:nutrient reservoir activity"/>
    <property type="evidence" value="ECO:0007669"/>
    <property type="project" value="UniProtKB-KW"/>
</dbReference>
<keyword evidence="5 6" id="KW-1015">Disulfide bond</keyword>
<evidence type="ECO:0000259" key="8">
    <source>
        <dbReference type="PROSITE" id="PS51211"/>
    </source>
</evidence>
<evidence type="ECO:0000256" key="7">
    <source>
        <dbReference type="SAM" id="SignalP"/>
    </source>
</evidence>
<evidence type="ECO:0000259" key="9">
    <source>
        <dbReference type="PROSITE" id="PS51233"/>
    </source>
</evidence>
<dbReference type="SUPFAM" id="SSF48431">
    <property type="entry name" value="Lipovitellin-phosvitin complex, superhelical domain"/>
    <property type="match status" value="1"/>
</dbReference>
<evidence type="ECO:0000256" key="4">
    <source>
        <dbReference type="ARBA" id="ARBA00022761"/>
    </source>
</evidence>
<dbReference type="PROSITE" id="PS51233">
    <property type="entry name" value="VWFD"/>
    <property type="match status" value="1"/>
</dbReference>
<sequence length="1361" mass="159749">MRLLLIFVGVSVAIQHSLNLVPFKPRNEYVYRFEGNVYSGVPFSNDGSVARIQAMVHMQTIDDRIIVLKLKNIRLLTAENERVRDIDEMKHRIMSKQHLELLEMPVRFSYKNGMIGDIQFSEQDEEWSKNVKRSIINMLQINLQKIGKIEDVYMDKELMTRDNDFFKVNERTIEGDCEVAYTIVKMEDSSTEVTKSVNFDKCTQRPQVKYSFRHMTKCNDCEKVDTFEPSTVYTYRLSNDGLKSVQVVSVYTITIENQPIMKTEIRAKLTLDAITQIMQWFESVNGRIESLVYSNQMEKHIERFYMYGDNAEVLPYERVTEKIQAIRKIIDELKMQKENDFETTDMLSRLVPILRMCSLDELSVIHSEIYTRNDKRMKAIIEHSLAIAGTKNTITHLLRHVEKQNMKTYRIVSILKSIQETPYPSSNTVEELLRFSDSNIVKRSPVVRQTIWLAIGSVMRGVVGDTMDEKLLMENRRELKQRYLNILLKQYEKADDIYEKVLYLKSLANAGIDLSVYELEKIIMNKNEETAVRMEAIDALRLFKNSMPRKTKAILLPMYKNRAEQPELRMAALVRIMHTLPNQPVVIQIISTMEREPNQQVAAFTYNLLNSFVRSTHSCYKKLANDIRPFLAISRNKRDWRMLSSTYKFIPMFTENLMSGINFEFATIFGKQSSWPKEMMISADTVISGMWNKYLLQLGLSQQNIEQMINKVTQKLIRMEKNTQSMTHGRRIRDSLTLLRSLAQKLNIRPRVISDKTAHAMFYVRYKEMDYAVLPLDEKIIDDILEKYIKNGKLEKKELDYLFNRDPEFQLHMLTYFYENIRKVPTTLGLSITMKDIQPTVGSAEGTFTFEKISSGVRIHLDTSPSIASMQTSEMKLWNPIFEQGVKTVRSIEARLPIDFDVEMLYTDQIEFKCNVNLPNGENMRVRLWSHPVTFFRLMCGEKYFAEREQKTIVIPKWKASTEENERVLNIWGAKAVLRENFIDQWDTRDVLLGDYSWEFVLSPSRDSPKKMRIYMNTGVLEKARLNRIDSNYLFDNKFDIEPTRYENYEEKERRNQFSRLASDVERSMGYKHRMNIRVEAVDSNIERYGNIELVSVCDEKLHYCKMTVEAKCSLSGDEQRDWRLKTIMQIFMPKIPNTLMELKNQVHREIQGQIQSSWGVDEKNEVNIKFQMEQSKEQKQWMKVADKDFKGLTAYDILHQASLLNQLKVVVDYKVTPFVKNFIQRIYQYWKAYTFWYDKVTMHNGEQGKVFLKLTVDPISRSLLNALLETSNERLEMKDINIPQIYLPSIAKRSLRDFRDDLIKGQICEIKNNKIRTFDNLIFRAPITNCYSVIAKDCSEEPRFAVLLKKVTNDADEKVV</sequence>
<gene>
    <name evidence="10" type="ORF">DICVIV_12471</name>
</gene>
<keyword evidence="4" id="KW-0758">Storage protein</keyword>
<name>A0A0D8XAC1_DICVI</name>
<dbReference type="Proteomes" id="UP000053766">
    <property type="component" value="Unassembled WGS sequence"/>
</dbReference>
<dbReference type="SMART" id="SM00638">
    <property type="entry name" value="LPD_N"/>
    <property type="match status" value="1"/>
</dbReference>
<evidence type="ECO:0000313" key="10">
    <source>
        <dbReference type="EMBL" id="KJH41555.1"/>
    </source>
</evidence>
<dbReference type="PROSITE" id="PS51211">
    <property type="entry name" value="VITELLOGENIN"/>
    <property type="match status" value="1"/>
</dbReference>
<evidence type="ECO:0000313" key="11">
    <source>
        <dbReference type="Proteomes" id="UP000053766"/>
    </source>
</evidence>
<dbReference type="InterPro" id="IPR015255">
    <property type="entry name" value="Vitellinogen_open_b-sht"/>
</dbReference>
<protein>
    <submittedName>
        <fullName evidence="10">Lipoprotein amino terminal region</fullName>
    </submittedName>
</protein>
<feature type="domain" description="Vitellogenin" evidence="8">
    <location>
        <begin position="23"/>
        <end position="679"/>
    </location>
</feature>
<dbReference type="Gene3D" id="2.30.230.10">
    <property type="entry name" value="Lipovitellin, beta-sheet shell regions, chain A"/>
    <property type="match status" value="1"/>
</dbReference>
<dbReference type="PANTHER" id="PTHR23345">
    <property type="entry name" value="VITELLOGENIN-RELATED"/>
    <property type="match status" value="1"/>
</dbReference>
<evidence type="ECO:0000256" key="1">
    <source>
        <dbReference type="ARBA" id="ARBA00004613"/>
    </source>
</evidence>
<dbReference type="Pfam" id="PF09172">
    <property type="entry name" value="Vit_open_b-sht"/>
    <property type="match status" value="1"/>
</dbReference>
<dbReference type="Pfam" id="PF00094">
    <property type="entry name" value="VWD"/>
    <property type="match status" value="1"/>
</dbReference>
<comment type="subcellular location">
    <subcellularLocation>
        <location evidence="1">Secreted</location>
    </subcellularLocation>
</comment>
<dbReference type="InterPro" id="IPR015819">
    <property type="entry name" value="Lipid_transp_b-sht_shell"/>
</dbReference>
<dbReference type="Gene3D" id="1.25.10.20">
    <property type="entry name" value="Vitellinogen, superhelical"/>
    <property type="match status" value="1"/>
</dbReference>
<evidence type="ECO:0000256" key="6">
    <source>
        <dbReference type="PROSITE-ProRule" id="PRU00557"/>
    </source>
</evidence>
<accession>A0A0D8XAC1</accession>
<organism evidence="10 11">
    <name type="scientific">Dictyocaulus viviparus</name>
    <name type="common">Bovine lungworm</name>
    <dbReference type="NCBI Taxonomy" id="29172"/>
    <lineage>
        <taxon>Eukaryota</taxon>
        <taxon>Metazoa</taxon>
        <taxon>Ecdysozoa</taxon>
        <taxon>Nematoda</taxon>
        <taxon>Chromadorea</taxon>
        <taxon>Rhabditida</taxon>
        <taxon>Rhabditina</taxon>
        <taxon>Rhabditomorpha</taxon>
        <taxon>Strongyloidea</taxon>
        <taxon>Metastrongylidae</taxon>
        <taxon>Dictyocaulus</taxon>
    </lineage>
</organism>
<dbReference type="STRING" id="29172.A0A0D8XAC1"/>
<dbReference type="EMBL" id="KN716800">
    <property type="protein sequence ID" value="KJH41555.1"/>
    <property type="molecule type" value="Genomic_DNA"/>
</dbReference>
<dbReference type="Pfam" id="PF01347">
    <property type="entry name" value="Vitellogenin_N"/>
    <property type="match status" value="1"/>
</dbReference>
<keyword evidence="2" id="KW-0964">Secreted</keyword>
<dbReference type="InterPro" id="IPR011030">
    <property type="entry name" value="Lipovitellin_superhlx_dom"/>
</dbReference>
<dbReference type="InterPro" id="IPR050733">
    <property type="entry name" value="Vitellogenin/Apolipophorin"/>
</dbReference>
<dbReference type="GO" id="GO:0005576">
    <property type="term" value="C:extracellular region"/>
    <property type="evidence" value="ECO:0007669"/>
    <property type="project" value="UniProtKB-SubCell"/>
</dbReference>
<keyword evidence="3 7" id="KW-0732">Signal</keyword>
<keyword evidence="10" id="KW-0449">Lipoprotein</keyword>
<reference evidence="11" key="2">
    <citation type="journal article" date="2016" name="Sci. Rep.">
        <title>Dictyocaulus viviparus genome, variome and transcriptome elucidate lungworm biology and support future intervention.</title>
        <authorList>
            <person name="McNulty S.N."/>
            <person name="Strube C."/>
            <person name="Rosa B.A."/>
            <person name="Martin J.C."/>
            <person name="Tyagi R."/>
            <person name="Choi Y.J."/>
            <person name="Wang Q."/>
            <person name="Hallsworth Pepin K."/>
            <person name="Zhang X."/>
            <person name="Ozersky P."/>
            <person name="Wilson R.K."/>
            <person name="Sternberg P.W."/>
            <person name="Gasser R.B."/>
            <person name="Mitreva M."/>
        </authorList>
    </citation>
    <scope>NUCLEOTIDE SEQUENCE [LARGE SCALE GENOMIC DNA]</scope>
    <source>
        <strain evidence="11">HannoverDv2000</strain>
    </source>
</reference>
<dbReference type="GO" id="GO:0005319">
    <property type="term" value="F:lipid transporter activity"/>
    <property type="evidence" value="ECO:0007669"/>
    <property type="project" value="InterPro"/>
</dbReference>
<dbReference type="OrthoDB" id="5825149at2759"/>
<dbReference type="InterPro" id="IPR015816">
    <property type="entry name" value="Vitellinogen_b-sht_N"/>
</dbReference>
<evidence type="ECO:0000256" key="3">
    <source>
        <dbReference type="ARBA" id="ARBA00022729"/>
    </source>
</evidence>